<keyword evidence="2" id="KW-0255">Endonuclease</keyword>
<organism evidence="2">
    <name type="scientific">Vibrio sp. 09022</name>
    <dbReference type="NCBI Taxonomy" id="452804"/>
    <lineage>
        <taxon>Bacteria</taxon>
        <taxon>Pseudomonadati</taxon>
        <taxon>Pseudomonadota</taxon>
        <taxon>Gammaproteobacteria</taxon>
        <taxon>Vibrionales</taxon>
        <taxon>Vibrionaceae</taxon>
        <taxon>Vibrio</taxon>
    </lineage>
</organism>
<keyword evidence="2" id="KW-0378">Hydrolase</keyword>
<accession>A9M540</accession>
<gene>
    <name evidence="2" type="ORF">BMSF_0013</name>
</gene>
<dbReference type="RefSeq" id="WP_012219949.1">
    <property type="nucleotide sequence ID" value="NC_010114.1"/>
</dbReference>
<reference evidence="2" key="1">
    <citation type="journal article" date="2007" name="Appl. Environ. Microbiol.">
        <title>Sequence characterization and comparative analysis of three plasmids isolated from environmental Vibrio spp.</title>
        <authorList>
            <person name="Hazen T.H."/>
            <person name="Wu D."/>
            <person name="Eisen J.A."/>
            <person name="Sobecky P.A."/>
        </authorList>
    </citation>
    <scope>NUCLEOTIDE SEQUENCE [LARGE SCALE GENOMIC DNA]</scope>
    <source>
        <strain evidence="2">09022</strain>
        <plasmid evidence="2">p09022A</plasmid>
    </source>
</reference>
<evidence type="ECO:0000313" key="2">
    <source>
        <dbReference type="EMBL" id="ABX77137.1"/>
    </source>
</evidence>
<proteinExistence type="predicted"/>
<feature type="domain" description="HNH nuclease" evidence="1">
    <location>
        <begin position="208"/>
        <end position="260"/>
    </location>
</feature>
<keyword evidence="2" id="KW-0614">Plasmid</keyword>
<keyword evidence="2" id="KW-0540">Nuclease</keyword>
<dbReference type="InterPro" id="IPR003615">
    <property type="entry name" value="HNH_nuc"/>
</dbReference>
<dbReference type="EMBL" id="CP000757">
    <property type="protein sequence ID" value="ABX77137.1"/>
    <property type="molecule type" value="Genomic_DNA"/>
</dbReference>
<protein>
    <submittedName>
        <fullName evidence="2">Putative restiction endonuclease</fullName>
    </submittedName>
</protein>
<geneLocation type="plasmid" evidence="2">
    <name>p09022A</name>
</geneLocation>
<name>A9M540_9VIBR</name>
<dbReference type="AlphaFoldDB" id="A9M540"/>
<sequence>MIDKSVLFYGVFDETLQEIALGCRKHPSETFYLQPKTSDAIKIIEDESNLPLTLYLTTSEDINTVCYQCEIIKWENKQELDDDYLARISTKMAALQPSETTGAFLSFNGEVLSRHLIHVRNMVKLDTKFSITDLILVSSGKQCKKRSQGGGHAVVSLPEEELLPSVADIAELLSDVASTTTATLINARVGQGKFRKNVIETWGNKETCALTGIGTKALLVASHIKPWALCDSDKERLDGANGILLAAHVDKLFDSYLITFSKKSADYQLLAAKRLEKETLRELNLEKGMTLRSGYLMEKGLKVDEYLEHHNQIFKELDV</sequence>
<dbReference type="GO" id="GO:0004519">
    <property type="term" value="F:endonuclease activity"/>
    <property type="evidence" value="ECO:0007669"/>
    <property type="project" value="UniProtKB-KW"/>
</dbReference>
<dbReference type="Pfam" id="PF13391">
    <property type="entry name" value="HNH_2"/>
    <property type="match status" value="1"/>
</dbReference>
<evidence type="ECO:0000259" key="1">
    <source>
        <dbReference type="Pfam" id="PF13391"/>
    </source>
</evidence>